<feature type="compositionally biased region" description="Low complexity" evidence="2">
    <location>
        <begin position="629"/>
        <end position="640"/>
    </location>
</feature>
<dbReference type="InterPro" id="IPR036867">
    <property type="entry name" value="R3H_dom_sf"/>
</dbReference>
<dbReference type="AlphaFoldDB" id="A0A9P4VP80"/>
<dbReference type="OrthoDB" id="278430at2759"/>
<dbReference type="GO" id="GO:0003676">
    <property type="term" value="F:nucleic acid binding"/>
    <property type="evidence" value="ECO:0007669"/>
    <property type="project" value="UniProtKB-UniRule"/>
</dbReference>
<feature type="compositionally biased region" description="Polar residues" evidence="2">
    <location>
        <begin position="641"/>
        <end position="670"/>
    </location>
</feature>
<protein>
    <recommendedName>
        <fullName evidence="7">SUZ domain-containing protein</fullName>
    </recommendedName>
</protein>
<accession>A0A9P4VP80</accession>
<name>A0A9P4VP80_9PEZI</name>
<evidence type="ECO:0000259" key="4">
    <source>
        <dbReference type="PROSITE" id="PS51673"/>
    </source>
</evidence>
<evidence type="ECO:0000256" key="2">
    <source>
        <dbReference type="SAM" id="MobiDB-lite"/>
    </source>
</evidence>
<dbReference type="CDD" id="cd02642">
    <property type="entry name" value="R3H_encore_like"/>
    <property type="match status" value="1"/>
</dbReference>
<feature type="compositionally biased region" description="Polar residues" evidence="2">
    <location>
        <begin position="603"/>
        <end position="622"/>
    </location>
</feature>
<dbReference type="Pfam" id="PF01424">
    <property type="entry name" value="R3H"/>
    <property type="match status" value="1"/>
</dbReference>
<sequence>MSSILASMIVTTFLEQLPRLDVPPLAIVTDDNVTNLSSSNSSGKPASVDGKSVASATTFALDEKESLRPDDSASLRAVEEEDVFSAPGSVVAGSRVGSDSGIARAFRDQLHEISAIGTLPQQKRFPHGRFPQTSVPPGISEFEVPPNPEVIQANPLPVARTVSADGIAEVVNPQPDEKLLEALESPRDRLFVVKLEQDIIDFVNNSKETKLDLPQCNAFYRMLAHRLADYYLLGHVVDPSMSAVQLFKTSYARMPPRLSGLSNPTSVPTPPLNVQARTIMRRANAGGGPSKTTSEAGGDSGSDDQNSKSKAQLTREEREAKYKEVRMRIFGDTPENENAEIKESTEPNDVSRSSSASGKKKSKKQRNNDDDGFEARSSFTTYYSSPQYAPGGYVTEATYYAGYPQMMAGPGYTPIPSQLTAAVPYNNGLSPTLQHDSQAQFPWQTQVYPSPNPGLGIQQYGIPNYELPADFQRGMQSLQSTSLNSQSTPKMPPSMPNFPDNYQAPQPQMSQAWPHMSFQQPYQMPQVPYGQQGYPDRAVPPSQGVAQNTYTYNSVQASPYQAAQQNRNHHPVPGSFNRQQFNPQSQAFVPGGLPAKPPVPVMNSPNMSGYNYQFPGQIQIPRQSPPMAQRSSFSSPRQPQNNLPVRNGNQGTSHPLPQPVSAPTSSQSTIAKWGTPSSLPPKPPPPVSMQPPTTHRPNLPNNPRLASANASPLNPTPNGGSLPRT</sequence>
<dbReference type="Pfam" id="PF12752">
    <property type="entry name" value="SUZ"/>
    <property type="match status" value="1"/>
</dbReference>
<feature type="region of interest" description="Disordered" evidence="2">
    <location>
        <begin position="560"/>
        <end position="725"/>
    </location>
</feature>
<proteinExistence type="predicted"/>
<dbReference type="EMBL" id="MU006092">
    <property type="protein sequence ID" value="KAF2840566.1"/>
    <property type="molecule type" value="Genomic_DNA"/>
</dbReference>
<comment type="caution">
    <text evidence="5">The sequence shown here is derived from an EMBL/GenBank/DDBJ whole genome shotgun (WGS) entry which is preliminary data.</text>
</comment>
<feature type="compositionally biased region" description="Polar residues" evidence="2">
    <location>
        <begin position="576"/>
        <end position="587"/>
    </location>
</feature>
<feature type="domain" description="R3H" evidence="3">
    <location>
        <begin position="189"/>
        <end position="265"/>
    </location>
</feature>
<dbReference type="SUPFAM" id="SSF82708">
    <property type="entry name" value="R3H domain"/>
    <property type="match status" value="1"/>
</dbReference>
<organism evidence="5 6">
    <name type="scientific">Patellaria atrata CBS 101060</name>
    <dbReference type="NCBI Taxonomy" id="1346257"/>
    <lineage>
        <taxon>Eukaryota</taxon>
        <taxon>Fungi</taxon>
        <taxon>Dikarya</taxon>
        <taxon>Ascomycota</taxon>
        <taxon>Pezizomycotina</taxon>
        <taxon>Dothideomycetes</taxon>
        <taxon>Dothideomycetes incertae sedis</taxon>
        <taxon>Patellariales</taxon>
        <taxon>Patellariaceae</taxon>
        <taxon>Patellaria</taxon>
    </lineage>
</organism>
<feature type="compositionally biased region" description="Pro residues" evidence="2">
    <location>
        <begin position="678"/>
        <end position="689"/>
    </location>
</feature>
<dbReference type="PROSITE" id="PS51673">
    <property type="entry name" value="SUZ"/>
    <property type="match status" value="1"/>
</dbReference>
<keyword evidence="1" id="KW-0597">Phosphoprotein</keyword>
<feature type="compositionally biased region" description="Basic and acidic residues" evidence="2">
    <location>
        <begin position="313"/>
        <end position="329"/>
    </location>
</feature>
<evidence type="ECO:0000259" key="3">
    <source>
        <dbReference type="PROSITE" id="PS51061"/>
    </source>
</evidence>
<evidence type="ECO:0000313" key="6">
    <source>
        <dbReference type="Proteomes" id="UP000799429"/>
    </source>
</evidence>
<feature type="region of interest" description="Disordered" evidence="2">
    <location>
        <begin position="283"/>
        <end position="374"/>
    </location>
</feature>
<evidence type="ECO:0000256" key="1">
    <source>
        <dbReference type="ARBA" id="ARBA00022553"/>
    </source>
</evidence>
<feature type="compositionally biased region" description="Polar residues" evidence="2">
    <location>
        <begin position="708"/>
        <end position="725"/>
    </location>
</feature>
<dbReference type="Gene3D" id="3.30.1370.50">
    <property type="entry name" value="R3H-like domain"/>
    <property type="match status" value="1"/>
</dbReference>
<feature type="domain" description="SUZ" evidence="4">
    <location>
        <begin position="253"/>
        <end position="334"/>
    </location>
</feature>
<dbReference type="InterPro" id="IPR024771">
    <property type="entry name" value="SUZ"/>
</dbReference>
<dbReference type="InterPro" id="IPR001374">
    <property type="entry name" value="R3H_dom"/>
</dbReference>
<evidence type="ECO:0000313" key="5">
    <source>
        <dbReference type="EMBL" id="KAF2840566.1"/>
    </source>
</evidence>
<evidence type="ECO:0008006" key="7">
    <source>
        <dbReference type="Google" id="ProtNLM"/>
    </source>
</evidence>
<dbReference type="Proteomes" id="UP000799429">
    <property type="component" value="Unassembled WGS sequence"/>
</dbReference>
<dbReference type="PROSITE" id="PS51061">
    <property type="entry name" value="R3H"/>
    <property type="match status" value="1"/>
</dbReference>
<dbReference type="InterPro" id="IPR051937">
    <property type="entry name" value="R3H_domain_containing"/>
</dbReference>
<dbReference type="PANTHER" id="PTHR15672:SF8">
    <property type="entry name" value="PROTEIN ENCORE"/>
    <property type="match status" value="1"/>
</dbReference>
<dbReference type="GO" id="GO:0006012">
    <property type="term" value="P:galactose metabolic process"/>
    <property type="evidence" value="ECO:0007669"/>
    <property type="project" value="TreeGrafter"/>
</dbReference>
<keyword evidence="6" id="KW-1185">Reference proteome</keyword>
<dbReference type="PANTHER" id="PTHR15672">
    <property type="entry name" value="CAMP-REGULATED PHOSPHOPROTEIN 21 RELATED R3H DOMAIN CONTAINING PROTEIN"/>
    <property type="match status" value="1"/>
</dbReference>
<gene>
    <name evidence="5" type="ORF">M501DRAFT_1023003</name>
</gene>
<reference evidence="5" key="1">
    <citation type="journal article" date="2020" name="Stud. Mycol.">
        <title>101 Dothideomycetes genomes: a test case for predicting lifestyles and emergence of pathogens.</title>
        <authorList>
            <person name="Haridas S."/>
            <person name="Albert R."/>
            <person name="Binder M."/>
            <person name="Bloem J."/>
            <person name="Labutti K."/>
            <person name="Salamov A."/>
            <person name="Andreopoulos B."/>
            <person name="Baker S."/>
            <person name="Barry K."/>
            <person name="Bills G."/>
            <person name="Bluhm B."/>
            <person name="Cannon C."/>
            <person name="Castanera R."/>
            <person name="Culley D."/>
            <person name="Daum C."/>
            <person name="Ezra D."/>
            <person name="Gonzalez J."/>
            <person name="Henrissat B."/>
            <person name="Kuo A."/>
            <person name="Liang C."/>
            <person name="Lipzen A."/>
            <person name="Lutzoni F."/>
            <person name="Magnuson J."/>
            <person name="Mondo S."/>
            <person name="Nolan M."/>
            <person name="Ohm R."/>
            <person name="Pangilinan J."/>
            <person name="Park H.-J."/>
            <person name="Ramirez L."/>
            <person name="Alfaro M."/>
            <person name="Sun H."/>
            <person name="Tritt A."/>
            <person name="Yoshinaga Y."/>
            <person name="Zwiers L.-H."/>
            <person name="Turgeon B."/>
            <person name="Goodwin S."/>
            <person name="Spatafora J."/>
            <person name="Crous P."/>
            <person name="Grigoriev I."/>
        </authorList>
    </citation>
    <scope>NUCLEOTIDE SEQUENCE</scope>
    <source>
        <strain evidence="5">CBS 101060</strain>
    </source>
</reference>